<accession>U5HI93</accession>
<feature type="compositionally biased region" description="Low complexity" evidence="1">
    <location>
        <begin position="30"/>
        <end position="40"/>
    </location>
</feature>
<name>U5HI93_USTV1</name>
<keyword evidence="4" id="KW-1185">Reference proteome</keyword>
<dbReference type="EMBL" id="AEIJ01000873">
    <property type="status" value="NOT_ANNOTATED_CDS"/>
    <property type="molecule type" value="Genomic_DNA"/>
</dbReference>
<reference evidence="4" key="1">
    <citation type="submission" date="2010-11" db="EMBL/GenBank/DDBJ databases">
        <title>The genome sequence of Microbotryum violaceum strain p1A1 Lamole.</title>
        <authorList>
            <person name="Cuomo C."/>
            <person name="Perlin M."/>
            <person name="Young S.K."/>
            <person name="Zeng Q."/>
            <person name="Gargeya S."/>
            <person name="Alvarado L."/>
            <person name="Berlin A."/>
            <person name="Chapman S.B."/>
            <person name="Chen Z."/>
            <person name="Freedman E."/>
            <person name="Gellesch M."/>
            <person name="Goldberg J."/>
            <person name="Griggs A."/>
            <person name="Gujja S."/>
            <person name="Heilman E."/>
            <person name="Heiman D."/>
            <person name="Howarth C."/>
            <person name="Mehta T."/>
            <person name="Neiman D."/>
            <person name="Pearson M."/>
            <person name="Roberts A."/>
            <person name="Saif S."/>
            <person name="Shea T."/>
            <person name="Shenoy N."/>
            <person name="Sisk P."/>
            <person name="Stolte C."/>
            <person name="Sykes S."/>
            <person name="White J."/>
            <person name="Yandava C."/>
            <person name="Haas B."/>
            <person name="Nusbaum C."/>
            <person name="Birren B."/>
        </authorList>
    </citation>
    <scope>NUCLEOTIDE SEQUENCE [LARGE SCALE GENOMIC DNA]</scope>
    <source>
        <strain evidence="4">p1A1 Lamole</strain>
    </source>
</reference>
<evidence type="ECO:0000313" key="3">
    <source>
        <dbReference type="EnsemblFungi" id="MVLG_06757T0"/>
    </source>
</evidence>
<evidence type="ECO:0000313" key="2">
    <source>
        <dbReference type="EMBL" id="KDE02713.1"/>
    </source>
</evidence>
<gene>
    <name evidence="2" type="ORF">MVLG_06757</name>
</gene>
<feature type="region of interest" description="Disordered" evidence="1">
    <location>
        <begin position="19"/>
        <end position="48"/>
    </location>
</feature>
<feature type="region of interest" description="Disordered" evidence="1">
    <location>
        <begin position="132"/>
        <end position="183"/>
    </location>
</feature>
<feature type="compositionally biased region" description="Basic and acidic residues" evidence="1">
    <location>
        <begin position="142"/>
        <end position="152"/>
    </location>
</feature>
<reference evidence="3" key="4">
    <citation type="submission" date="2015-06" db="UniProtKB">
        <authorList>
            <consortium name="EnsemblFungi"/>
        </authorList>
    </citation>
    <scope>IDENTIFICATION</scope>
</reference>
<evidence type="ECO:0000256" key="1">
    <source>
        <dbReference type="SAM" id="MobiDB-lite"/>
    </source>
</evidence>
<evidence type="ECO:0000313" key="4">
    <source>
        <dbReference type="Proteomes" id="UP000017200"/>
    </source>
</evidence>
<dbReference type="HOGENOM" id="CLU_947308_0_0_1"/>
<reference evidence="2" key="2">
    <citation type="submission" date="2010-11" db="EMBL/GenBank/DDBJ databases">
        <authorList>
            <consortium name="The Broad Institute Genome Sequencing Platform"/>
            <person name="Earl A."/>
            <person name="Ward D."/>
            <person name="Feldgarden M."/>
            <person name="Gevers D."/>
            <person name="Butler R."/>
            <person name="Young S.K."/>
            <person name="Zeng Q."/>
            <person name="Gargeya S."/>
            <person name="Fitzgerald M."/>
            <person name="Haas B."/>
            <person name="Abouelleil A."/>
            <person name="Alvarado L."/>
            <person name="Arachchi H.M."/>
            <person name="Berlin A."/>
            <person name="Brown A."/>
            <person name="Chapman S.B."/>
            <person name="Chen Z."/>
            <person name="Dunbar C."/>
            <person name="Freedman E."/>
            <person name="Gearin G."/>
            <person name="Gellesch M."/>
            <person name="Goldberg J."/>
            <person name="Griggs A."/>
            <person name="Gujja S."/>
            <person name="Heilman E."/>
            <person name="Heiman D."/>
            <person name="Howarth C."/>
            <person name="Larson L."/>
            <person name="Lui A."/>
            <person name="MacDonald P.J.P."/>
            <person name="Mehta T."/>
            <person name="Montmayeur A."/>
            <person name="Murphy C."/>
            <person name="Neiman D."/>
            <person name="Pearson M."/>
            <person name="Priest M."/>
            <person name="Roberts A."/>
            <person name="Saif S."/>
            <person name="Shea T."/>
            <person name="Shenoy N."/>
            <person name="Sisk P."/>
            <person name="Stolte C."/>
            <person name="Sykes S."/>
            <person name="White J."/>
            <person name="Yandava C."/>
            <person name="Wortman J."/>
            <person name="Nusbaum C."/>
            <person name="Birren B."/>
        </authorList>
    </citation>
    <scope>NUCLEOTIDE SEQUENCE</scope>
    <source>
        <strain evidence="2">P1A1 Lamole</strain>
    </source>
</reference>
<sequence>MTRSLQWSFRFELDRARPARASDHNAKPLTTSTTAASRSSCSQAPPTTLIRDSPTLICPRRFTSHRHRLNPLVLCGGGFKAPRTTKMTTTVKTSKCLMTNDTTIWRRQQRRFPPGILTARRRQLNRIDYQPHLVATTSDQPDPLKSESKAEVTDAFILTNRDDDDDDDDDDVGDKPRKRRRTDISLAVSDTEGTEDITFQVMHSKPQYSTPCFDGPSNPPNAASGQDGLSVSAATISARLDRVEIQLAQLVDVLTVPSLDNIKSDVGSAAKIFVSTPFLCKHHGAAPMFAAALR</sequence>
<organism evidence="2">
    <name type="scientific">Microbotryum lychnidis-dioicae (strain p1A1 Lamole / MvSl-1064)</name>
    <name type="common">Anther smut fungus</name>
    <dbReference type="NCBI Taxonomy" id="683840"/>
    <lineage>
        <taxon>Eukaryota</taxon>
        <taxon>Fungi</taxon>
        <taxon>Dikarya</taxon>
        <taxon>Basidiomycota</taxon>
        <taxon>Pucciniomycotina</taxon>
        <taxon>Microbotryomycetes</taxon>
        <taxon>Microbotryales</taxon>
        <taxon>Microbotryaceae</taxon>
        <taxon>Microbotryum</taxon>
    </lineage>
</organism>
<reference evidence="2 4" key="3">
    <citation type="journal article" date="2015" name="BMC Genomics">
        <title>Sex and parasites: genomic and transcriptomic analysis of Microbotryum lychnidis-dioicae, the biotrophic and plant-castrating anther smut fungus.</title>
        <authorList>
            <person name="Perlin M.H."/>
            <person name="Amselem J."/>
            <person name="Fontanillas E."/>
            <person name="Toh S.S."/>
            <person name="Chen Z."/>
            <person name="Goldberg J."/>
            <person name="Duplessis S."/>
            <person name="Henrissat B."/>
            <person name="Young S."/>
            <person name="Zeng Q."/>
            <person name="Aguileta G."/>
            <person name="Petit E."/>
            <person name="Badouin H."/>
            <person name="Andrews J."/>
            <person name="Razeeq D."/>
            <person name="Gabaldon T."/>
            <person name="Quesneville H."/>
            <person name="Giraud T."/>
            <person name="Hood M.E."/>
            <person name="Schultz D.J."/>
            <person name="Cuomo C.A."/>
        </authorList>
    </citation>
    <scope>NUCLEOTIDE SEQUENCE [LARGE SCALE GENOMIC DNA]</scope>
    <source>
        <strain evidence="2">P1A1 Lamole</strain>
        <strain evidence="4">p1A1 Lamole</strain>
    </source>
</reference>
<proteinExistence type="predicted"/>
<protein>
    <submittedName>
        <fullName evidence="2 3">Uncharacterized protein</fullName>
    </submittedName>
</protein>
<dbReference type="EMBL" id="GL541790">
    <property type="protein sequence ID" value="KDE02713.1"/>
    <property type="molecule type" value="Genomic_DNA"/>
</dbReference>
<feature type="compositionally biased region" description="Acidic residues" evidence="1">
    <location>
        <begin position="162"/>
        <end position="172"/>
    </location>
</feature>
<dbReference type="AlphaFoldDB" id="U5HI93"/>
<dbReference type="EnsemblFungi" id="MVLG_06757T0">
    <property type="protein sequence ID" value="MVLG_06757T0"/>
    <property type="gene ID" value="MVLG_06757"/>
</dbReference>
<dbReference type="Proteomes" id="UP000017200">
    <property type="component" value="Unassembled WGS sequence"/>
</dbReference>
<dbReference type="InParanoid" id="U5HI93"/>